<dbReference type="PANTHER" id="PTHR47217">
    <property type="entry name" value="GLOBIN-LIKE PROTEIN"/>
    <property type="match status" value="1"/>
</dbReference>
<proteinExistence type="inferred from homology"/>
<dbReference type="EMBL" id="JABSTR010001673">
    <property type="protein sequence ID" value="KAH9384150.1"/>
    <property type="molecule type" value="Genomic_DNA"/>
</dbReference>
<organism evidence="8 9">
    <name type="scientific">Haemaphysalis longicornis</name>
    <name type="common">Bush tick</name>
    <dbReference type="NCBI Taxonomy" id="44386"/>
    <lineage>
        <taxon>Eukaryota</taxon>
        <taxon>Metazoa</taxon>
        <taxon>Ecdysozoa</taxon>
        <taxon>Arthropoda</taxon>
        <taxon>Chelicerata</taxon>
        <taxon>Arachnida</taxon>
        <taxon>Acari</taxon>
        <taxon>Parasitiformes</taxon>
        <taxon>Ixodida</taxon>
        <taxon>Ixodoidea</taxon>
        <taxon>Ixodidae</taxon>
        <taxon>Haemaphysalinae</taxon>
        <taxon>Haemaphysalis</taxon>
    </lineage>
</organism>
<sequence length="148" mass="16692">MTVIREPERPVPDEHTGLTSSQVNLVQKTWLAYCSGHRDYSRQLFLALFARHPDYLALFPFSIKPVASLVDDPVFRTHATATGDHLTSLFDSSNEPEMFEVLACGNAAEHVKRKRVKPDHFQVMGDIVVNVLKAEVHRQLKPASVEAR</sequence>
<comment type="caution">
    <text evidence="8">The sequence shown here is derived from an EMBL/GenBank/DDBJ whole genome shotgun (WGS) entry which is preliminary data.</text>
</comment>
<dbReference type="SUPFAM" id="SSF46458">
    <property type="entry name" value="Globin-like"/>
    <property type="match status" value="1"/>
</dbReference>
<dbReference type="InterPro" id="IPR012292">
    <property type="entry name" value="Globin/Proto"/>
</dbReference>
<dbReference type="OrthoDB" id="6483840at2759"/>
<dbReference type="CDD" id="cd01040">
    <property type="entry name" value="Mb-like"/>
    <property type="match status" value="1"/>
</dbReference>
<evidence type="ECO:0000256" key="2">
    <source>
        <dbReference type="ARBA" id="ARBA00022617"/>
    </source>
</evidence>
<evidence type="ECO:0000256" key="5">
    <source>
        <dbReference type="ARBA" id="ARBA00023004"/>
    </source>
</evidence>
<dbReference type="GO" id="GO:0020037">
    <property type="term" value="F:heme binding"/>
    <property type="evidence" value="ECO:0007669"/>
    <property type="project" value="InterPro"/>
</dbReference>
<dbReference type="Pfam" id="PF00042">
    <property type="entry name" value="Globin"/>
    <property type="match status" value="1"/>
</dbReference>
<dbReference type="GO" id="GO:0046872">
    <property type="term" value="F:metal ion binding"/>
    <property type="evidence" value="ECO:0007669"/>
    <property type="project" value="UniProtKB-KW"/>
</dbReference>
<dbReference type="InterPro" id="IPR044399">
    <property type="entry name" value="Mb-like_M"/>
</dbReference>
<evidence type="ECO:0000256" key="6">
    <source>
        <dbReference type="RuleBase" id="RU000356"/>
    </source>
</evidence>
<reference evidence="8 9" key="1">
    <citation type="journal article" date="2020" name="Cell">
        <title>Large-Scale Comparative Analyses of Tick Genomes Elucidate Their Genetic Diversity and Vector Capacities.</title>
        <authorList>
            <consortium name="Tick Genome and Microbiome Consortium (TIGMIC)"/>
            <person name="Jia N."/>
            <person name="Wang J."/>
            <person name="Shi W."/>
            <person name="Du L."/>
            <person name="Sun Y."/>
            <person name="Zhan W."/>
            <person name="Jiang J.F."/>
            <person name="Wang Q."/>
            <person name="Zhang B."/>
            <person name="Ji P."/>
            <person name="Bell-Sakyi L."/>
            <person name="Cui X.M."/>
            <person name="Yuan T.T."/>
            <person name="Jiang B.G."/>
            <person name="Yang W.F."/>
            <person name="Lam T.T."/>
            <person name="Chang Q.C."/>
            <person name="Ding S.J."/>
            <person name="Wang X.J."/>
            <person name="Zhu J.G."/>
            <person name="Ruan X.D."/>
            <person name="Zhao L."/>
            <person name="Wei J.T."/>
            <person name="Ye R.Z."/>
            <person name="Que T.C."/>
            <person name="Du C.H."/>
            <person name="Zhou Y.H."/>
            <person name="Cheng J.X."/>
            <person name="Dai P.F."/>
            <person name="Guo W.B."/>
            <person name="Han X.H."/>
            <person name="Huang E.J."/>
            <person name="Li L.F."/>
            <person name="Wei W."/>
            <person name="Gao Y.C."/>
            <person name="Liu J.Z."/>
            <person name="Shao H.Z."/>
            <person name="Wang X."/>
            <person name="Wang C.C."/>
            <person name="Yang T.C."/>
            <person name="Huo Q.B."/>
            <person name="Li W."/>
            <person name="Chen H.Y."/>
            <person name="Chen S.E."/>
            <person name="Zhou L.G."/>
            <person name="Ni X.B."/>
            <person name="Tian J.H."/>
            <person name="Sheng Y."/>
            <person name="Liu T."/>
            <person name="Pan Y.S."/>
            <person name="Xia L.Y."/>
            <person name="Li J."/>
            <person name="Zhao F."/>
            <person name="Cao W.C."/>
        </authorList>
    </citation>
    <scope>NUCLEOTIDE SEQUENCE [LARGE SCALE GENOMIC DNA]</scope>
    <source>
        <strain evidence="8">HaeL-2018</strain>
    </source>
</reference>
<dbReference type="PROSITE" id="PS01033">
    <property type="entry name" value="GLOBIN"/>
    <property type="match status" value="1"/>
</dbReference>
<dbReference type="Gene3D" id="1.10.490.10">
    <property type="entry name" value="Globins"/>
    <property type="match status" value="1"/>
</dbReference>
<dbReference type="AlphaFoldDB" id="A0A9J6H8T5"/>
<comment type="similarity">
    <text evidence="6">Belongs to the globin family.</text>
</comment>
<dbReference type="InterPro" id="IPR009050">
    <property type="entry name" value="Globin-like_sf"/>
</dbReference>
<keyword evidence="2 6" id="KW-0349">Heme</keyword>
<evidence type="ECO:0000256" key="1">
    <source>
        <dbReference type="ARBA" id="ARBA00022448"/>
    </source>
</evidence>
<evidence type="ECO:0000256" key="4">
    <source>
        <dbReference type="ARBA" id="ARBA00022723"/>
    </source>
</evidence>
<evidence type="ECO:0000313" key="9">
    <source>
        <dbReference type="Proteomes" id="UP000821853"/>
    </source>
</evidence>
<name>A0A9J6H8T5_HAELO</name>
<dbReference type="VEuPathDB" id="VectorBase:HLOH_058478"/>
<dbReference type="GO" id="GO:0019825">
    <property type="term" value="F:oxygen binding"/>
    <property type="evidence" value="ECO:0007669"/>
    <property type="project" value="InterPro"/>
</dbReference>
<feature type="domain" description="Globin" evidence="7">
    <location>
        <begin position="17"/>
        <end position="148"/>
    </location>
</feature>
<keyword evidence="5" id="KW-0408">Iron</keyword>
<dbReference type="InterPro" id="IPR000971">
    <property type="entry name" value="Globin"/>
</dbReference>
<keyword evidence="4" id="KW-0479">Metal-binding</keyword>
<evidence type="ECO:0000313" key="8">
    <source>
        <dbReference type="EMBL" id="KAH9384150.1"/>
    </source>
</evidence>
<accession>A0A9J6H8T5</accession>
<dbReference type="PANTHER" id="PTHR47217:SF1">
    <property type="entry name" value="GLOBIN-LIKE PROTEIN"/>
    <property type="match status" value="1"/>
</dbReference>
<dbReference type="GO" id="GO:0005344">
    <property type="term" value="F:oxygen carrier activity"/>
    <property type="evidence" value="ECO:0007669"/>
    <property type="project" value="UniProtKB-KW"/>
</dbReference>
<keyword evidence="9" id="KW-1185">Reference proteome</keyword>
<gene>
    <name evidence="8" type="ORF">HPB48_026143</name>
</gene>
<keyword evidence="3 6" id="KW-0561">Oxygen transport</keyword>
<keyword evidence="1 6" id="KW-0813">Transport</keyword>
<dbReference type="Proteomes" id="UP000821853">
    <property type="component" value="Unassembled WGS sequence"/>
</dbReference>
<evidence type="ECO:0000259" key="7">
    <source>
        <dbReference type="PROSITE" id="PS01033"/>
    </source>
</evidence>
<protein>
    <recommendedName>
        <fullName evidence="7">Globin domain-containing protein</fullName>
    </recommendedName>
</protein>
<evidence type="ECO:0000256" key="3">
    <source>
        <dbReference type="ARBA" id="ARBA00022621"/>
    </source>
</evidence>